<proteinExistence type="predicted"/>
<dbReference type="EMBL" id="JBBPBN010000006">
    <property type="protein sequence ID" value="KAK9035893.1"/>
    <property type="molecule type" value="Genomic_DNA"/>
</dbReference>
<sequence length="129" mass="14803">MVLIRCVWRHVLSKMKRCVLESDSLVVKRCVLEFGLCVVLRCVLMPVEFLVERCVLEFLLLMEIRCVLGLKSGKAKRCVLGIMLEESIIRVYLGIGFGELLTCFWNTTCKRVDSPMADEVAKLMNNLKF</sequence>
<name>A0ABR2TEG5_9ROSI</name>
<accession>A0ABR2TEG5</accession>
<evidence type="ECO:0000313" key="1">
    <source>
        <dbReference type="EMBL" id="KAK9035893.1"/>
    </source>
</evidence>
<organism evidence="1 2">
    <name type="scientific">Hibiscus sabdariffa</name>
    <name type="common">roselle</name>
    <dbReference type="NCBI Taxonomy" id="183260"/>
    <lineage>
        <taxon>Eukaryota</taxon>
        <taxon>Viridiplantae</taxon>
        <taxon>Streptophyta</taxon>
        <taxon>Embryophyta</taxon>
        <taxon>Tracheophyta</taxon>
        <taxon>Spermatophyta</taxon>
        <taxon>Magnoliopsida</taxon>
        <taxon>eudicotyledons</taxon>
        <taxon>Gunneridae</taxon>
        <taxon>Pentapetalae</taxon>
        <taxon>rosids</taxon>
        <taxon>malvids</taxon>
        <taxon>Malvales</taxon>
        <taxon>Malvaceae</taxon>
        <taxon>Malvoideae</taxon>
        <taxon>Hibiscus</taxon>
    </lineage>
</organism>
<comment type="caution">
    <text evidence="1">The sequence shown here is derived from an EMBL/GenBank/DDBJ whole genome shotgun (WGS) entry which is preliminary data.</text>
</comment>
<gene>
    <name evidence="1" type="ORF">V6N11_077917</name>
</gene>
<evidence type="ECO:0000313" key="2">
    <source>
        <dbReference type="Proteomes" id="UP001396334"/>
    </source>
</evidence>
<dbReference type="Proteomes" id="UP001396334">
    <property type="component" value="Unassembled WGS sequence"/>
</dbReference>
<keyword evidence="2" id="KW-1185">Reference proteome</keyword>
<reference evidence="1 2" key="1">
    <citation type="journal article" date="2024" name="G3 (Bethesda)">
        <title>Genome assembly of Hibiscus sabdariffa L. provides insights into metabolisms of medicinal natural products.</title>
        <authorList>
            <person name="Kim T."/>
        </authorList>
    </citation>
    <scope>NUCLEOTIDE SEQUENCE [LARGE SCALE GENOMIC DNA]</scope>
    <source>
        <strain evidence="1">TK-2024</strain>
        <tissue evidence="1">Old leaves</tissue>
    </source>
</reference>
<protein>
    <submittedName>
        <fullName evidence="1">Uncharacterized protein</fullName>
    </submittedName>
</protein>